<keyword evidence="3" id="KW-1185">Reference proteome</keyword>
<proteinExistence type="predicted"/>
<feature type="compositionally biased region" description="Acidic residues" evidence="1">
    <location>
        <begin position="364"/>
        <end position="380"/>
    </location>
</feature>
<dbReference type="AlphaFoldDB" id="A0A7C8MHC5"/>
<organism evidence="2 3">
    <name type="scientific">Massariosphaeria phaeospora</name>
    <dbReference type="NCBI Taxonomy" id="100035"/>
    <lineage>
        <taxon>Eukaryota</taxon>
        <taxon>Fungi</taxon>
        <taxon>Dikarya</taxon>
        <taxon>Ascomycota</taxon>
        <taxon>Pezizomycotina</taxon>
        <taxon>Dothideomycetes</taxon>
        <taxon>Pleosporomycetidae</taxon>
        <taxon>Pleosporales</taxon>
        <taxon>Pleosporales incertae sedis</taxon>
        <taxon>Massariosphaeria</taxon>
    </lineage>
</organism>
<dbReference type="EMBL" id="JAADJZ010000002">
    <property type="protein sequence ID" value="KAF2877559.1"/>
    <property type="molecule type" value="Genomic_DNA"/>
</dbReference>
<gene>
    <name evidence="2" type="ORF">BDV95DRAFT_151661</name>
</gene>
<dbReference type="OrthoDB" id="3763466at2759"/>
<feature type="region of interest" description="Disordered" evidence="1">
    <location>
        <begin position="309"/>
        <end position="388"/>
    </location>
</feature>
<protein>
    <submittedName>
        <fullName evidence="2">Uncharacterized protein</fullName>
    </submittedName>
</protein>
<feature type="compositionally biased region" description="Acidic residues" evidence="1">
    <location>
        <begin position="341"/>
        <end position="353"/>
    </location>
</feature>
<name>A0A7C8MHC5_9PLEO</name>
<sequence>MRFTYPARRRPLSTNPHSIKGVGRRIHRKVGQIEEKIDKLQGKRARYLHKALGLEKGPLEAASVAYSKAWTLQFATALQSRLPRELRDVIYGQLWDRAAISKVYKALGTSLTERSCPGPNCDCLKNVQVPHVVDPAYIGPQVALEVVESFYKAALSQPRNPFSVQKVCNVKHALEDDVFHVGFKPAAIYRSMTVSCGLDEYANFGPRFLLEPYVQAGFEAPRGIPNKKGFSLHVNITQRYFRLEVLRQLVDMLRPVCEEFEREGAATVRVMFRDECKSAVEKNLKDTFALSAEDWKKEMTAFLDGSPMQERHRVYRREDQPNYRPQPTYGDPEHYSRPGGSDDDSLSDYDEDETYGRWLGGPDSDYDYDMDELGDDETDSFDGLYGVY</sequence>
<dbReference type="Proteomes" id="UP000481861">
    <property type="component" value="Unassembled WGS sequence"/>
</dbReference>
<evidence type="ECO:0000313" key="2">
    <source>
        <dbReference type="EMBL" id="KAF2877559.1"/>
    </source>
</evidence>
<accession>A0A7C8MHC5</accession>
<comment type="caution">
    <text evidence="2">The sequence shown here is derived from an EMBL/GenBank/DDBJ whole genome shotgun (WGS) entry which is preliminary data.</text>
</comment>
<feature type="compositionally biased region" description="Basic and acidic residues" evidence="1">
    <location>
        <begin position="309"/>
        <end position="321"/>
    </location>
</feature>
<reference evidence="2 3" key="1">
    <citation type="submission" date="2020-01" db="EMBL/GenBank/DDBJ databases">
        <authorList>
            <consortium name="DOE Joint Genome Institute"/>
            <person name="Haridas S."/>
            <person name="Albert R."/>
            <person name="Binder M."/>
            <person name="Bloem J."/>
            <person name="Labutti K."/>
            <person name="Salamov A."/>
            <person name="Andreopoulos B."/>
            <person name="Baker S.E."/>
            <person name="Barry K."/>
            <person name="Bills G."/>
            <person name="Bluhm B.H."/>
            <person name="Cannon C."/>
            <person name="Castanera R."/>
            <person name="Culley D.E."/>
            <person name="Daum C."/>
            <person name="Ezra D."/>
            <person name="Gonzalez J.B."/>
            <person name="Henrissat B."/>
            <person name="Kuo A."/>
            <person name="Liang C."/>
            <person name="Lipzen A."/>
            <person name="Lutzoni F."/>
            <person name="Magnuson J."/>
            <person name="Mondo S."/>
            <person name="Nolan M."/>
            <person name="Ohm R."/>
            <person name="Pangilinan J."/>
            <person name="Park H.-J.H."/>
            <person name="Ramirez L."/>
            <person name="Alfaro M."/>
            <person name="Sun H."/>
            <person name="Tritt A."/>
            <person name="Yoshinaga Y."/>
            <person name="Zwiers L.-H.L."/>
            <person name="Turgeon B.G."/>
            <person name="Goodwin S.B."/>
            <person name="Spatafora J.W."/>
            <person name="Crous P.W."/>
            <person name="Grigoriev I.V."/>
        </authorList>
    </citation>
    <scope>NUCLEOTIDE SEQUENCE [LARGE SCALE GENOMIC DNA]</scope>
    <source>
        <strain evidence="2 3">CBS 611.86</strain>
    </source>
</reference>
<evidence type="ECO:0000256" key="1">
    <source>
        <dbReference type="SAM" id="MobiDB-lite"/>
    </source>
</evidence>
<evidence type="ECO:0000313" key="3">
    <source>
        <dbReference type="Proteomes" id="UP000481861"/>
    </source>
</evidence>